<evidence type="ECO:0000313" key="1">
    <source>
        <dbReference type="EMBL" id="CAJ2663112.1"/>
    </source>
</evidence>
<accession>A0ACB0L143</accession>
<comment type="caution">
    <text evidence="1">The sequence shown here is derived from an EMBL/GenBank/DDBJ whole genome shotgun (WGS) entry which is preliminary data.</text>
</comment>
<reference evidence="1" key="1">
    <citation type="submission" date="2023-10" db="EMBL/GenBank/DDBJ databases">
        <authorList>
            <person name="Rodriguez Cubillos JULIANA M."/>
            <person name="De Vega J."/>
        </authorList>
    </citation>
    <scope>NUCLEOTIDE SEQUENCE</scope>
</reference>
<proteinExistence type="predicted"/>
<sequence length="216" mass="24556">MTTQRNYRVKSKHEDGTSQHSLFCLKRSLRHPPCLDSANNSTARATRQDFCITITTNHSLCCYIEKSTQVEFTSCTTIIDFHLIHNFKVTTYVINSCAFLPLSAIFNLAVSDIVTITLSIATIQCPDRYSFTMLLTVLQLFDEMPKCLVAVWNAISCRLNFQDFIVEECDGHCLENCTTRLCHTTQIAVNLSNPTLKHHEDSFSAIHKTSKPTHWC</sequence>
<protein>
    <submittedName>
        <fullName evidence="1">Uncharacterized protein</fullName>
    </submittedName>
</protein>
<name>A0ACB0L143_TRIPR</name>
<evidence type="ECO:0000313" key="2">
    <source>
        <dbReference type="Proteomes" id="UP001177021"/>
    </source>
</evidence>
<organism evidence="1 2">
    <name type="scientific">Trifolium pratense</name>
    <name type="common">Red clover</name>
    <dbReference type="NCBI Taxonomy" id="57577"/>
    <lineage>
        <taxon>Eukaryota</taxon>
        <taxon>Viridiplantae</taxon>
        <taxon>Streptophyta</taxon>
        <taxon>Embryophyta</taxon>
        <taxon>Tracheophyta</taxon>
        <taxon>Spermatophyta</taxon>
        <taxon>Magnoliopsida</taxon>
        <taxon>eudicotyledons</taxon>
        <taxon>Gunneridae</taxon>
        <taxon>Pentapetalae</taxon>
        <taxon>rosids</taxon>
        <taxon>fabids</taxon>
        <taxon>Fabales</taxon>
        <taxon>Fabaceae</taxon>
        <taxon>Papilionoideae</taxon>
        <taxon>50 kb inversion clade</taxon>
        <taxon>NPAAA clade</taxon>
        <taxon>Hologalegina</taxon>
        <taxon>IRL clade</taxon>
        <taxon>Trifolieae</taxon>
        <taxon>Trifolium</taxon>
    </lineage>
</organism>
<gene>
    <name evidence="1" type="ORF">MILVUS5_LOCUS28601</name>
</gene>
<keyword evidence="2" id="KW-1185">Reference proteome</keyword>
<dbReference type="Proteomes" id="UP001177021">
    <property type="component" value="Unassembled WGS sequence"/>
</dbReference>
<dbReference type="EMBL" id="CASHSV030000409">
    <property type="protein sequence ID" value="CAJ2663112.1"/>
    <property type="molecule type" value="Genomic_DNA"/>
</dbReference>